<dbReference type="HOGENOM" id="CLU_2106612_0_0_5"/>
<name>E0TI18_PARBH</name>
<gene>
    <name evidence="3" type="ordered locus">PB2503_00310</name>
</gene>
<feature type="signal peptide" evidence="2">
    <location>
        <begin position="1"/>
        <end position="28"/>
    </location>
</feature>
<keyword evidence="4" id="KW-1185">Reference proteome</keyword>
<proteinExistence type="predicted"/>
<organism evidence="3 4">
    <name type="scientific">Parvularcula bermudensis (strain ATCC BAA-594 / HTCC2503 / KCTC 12087)</name>
    <dbReference type="NCBI Taxonomy" id="314260"/>
    <lineage>
        <taxon>Bacteria</taxon>
        <taxon>Pseudomonadati</taxon>
        <taxon>Pseudomonadota</taxon>
        <taxon>Alphaproteobacteria</taxon>
        <taxon>Parvularculales</taxon>
        <taxon>Parvularculaceae</taxon>
        <taxon>Parvularcula</taxon>
    </lineage>
</organism>
<accession>E0TI18</accession>
<dbReference type="Proteomes" id="UP000001302">
    <property type="component" value="Chromosome"/>
</dbReference>
<feature type="chain" id="PRO_5003140775" description="Secreted protein" evidence="2">
    <location>
        <begin position="29"/>
        <end position="115"/>
    </location>
</feature>
<protein>
    <recommendedName>
        <fullName evidence="5">Secreted protein</fullName>
    </recommendedName>
</protein>
<sequence length="115" mass="12260">MAFMSRIATALLCVLIAVASTATSVGHAAEHFDLELAERGHGHHHDVDAHDDHDPNGDEDDEPYAPTGGHAAEYHAAALIVEPPLLPEVARIHPRSLPEDLALSARHGFGDPDPD</sequence>
<reference evidence="3 4" key="2">
    <citation type="journal article" date="2011" name="J. Bacteriol.">
        <title>Complete genome sequence of strain HTCC2503T of Parvularcula bermudensis, the type species of the order "Parvularculales" in the class Alphaproteobacteria.</title>
        <authorList>
            <person name="Oh H.M."/>
            <person name="Kang I."/>
            <person name="Vergin K.L."/>
            <person name="Kang D."/>
            <person name="Rhee K.H."/>
            <person name="Giovannoni S.J."/>
            <person name="Cho J.C."/>
        </authorList>
    </citation>
    <scope>NUCLEOTIDE SEQUENCE [LARGE SCALE GENOMIC DNA]</scope>
    <source>
        <strain evidence="4">ATCC BAA-594 / HTCC2503 / KCTC 12087</strain>
    </source>
</reference>
<evidence type="ECO:0008006" key="5">
    <source>
        <dbReference type="Google" id="ProtNLM"/>
    </source>
</evidence>
<feature type="compositionally biased region" description="Basic and acidic residues" evidence="1">
    <location>
        <begin position="37"/>
        <end position="56"/>
    </location>
</feature>
<dbReference type="EMBL" id="CP002156">
    <property type="protein sequence ID" value="ADM10829.1"/>
    <property type="molecule type" value="Genomic_DNA"/>
</dbReference>
<evidence type="ECO:0000313" key="4">
    <source>
        <dbReference type="Proteomes" id="UP000001302"/>
    </source>
</evidence>
<dbReference type="STRING" id="314260.PB2503_00310"/>
<dbReference type="AlphaFoldDB" id="E0TI18"/>
<reference evidence="4" key="1">
    <citation type="submission" date="2010-08" db="EMBL/GenBank/DDBJ databases">
        <title>Genome sequence of Parvularcula bermudensis HTCC2503.</title>
        <authorList>
            <person name="Kang D.-M."/>
            <person name="Oh H.-M."/>
            <person name="Cho J.-C."/>
        </authorList>
    </citation>
    <scope>NUCLEOTIDE SEQUENCE [LARGE SCALE GENOMIC DNA]</scope>
    <source>
        <strain evidence="4">ATCC BAA-594 / HTCC2503 / KCTC 12087</strain>
    </source>
</reference>
<feature type="region of interest" description="Disordered" evidence="1">
    <location>
        <begin position="37"/>
        <end position="71"/>
    </location>
</feature>
<dbReference type="KEGG" id="pbr:PB2503_00310"/>
<evidence type="ECO:0000313" key="3">
    <source>
        <dbReference type="EMBL" id="ADM10829.1"/>
    </source>
</evidence>
<evidence type="ECO:0000256" key="2">
    <source>
        <dbReference type="SAM" id="SignalP"/>
    </source>
</evidence>
<evidence type="ECO:0000256" key="1">
    <source>
        <dbReference type="SAM" id="MobiDB-lite"/>
    </source>
</evidence>
<keyword evidence="2" id="KW-0732">Signal</keyword>